<dbReference type="EMBL" id="VNIQ01000001">
    <property type="protein sequence ID" value="TYQ08070.1"/>
    <property type="molecule type" value="Genomic_DNA"/>
</dbReference>
<protein>
    <submittedName>
        <fullName evidence="2">Uncharacterized protein</fullName>
    </submittedName>
</protein>
<comment type="caution">
    <text evidence="2">The sequence shown here is derived from an EMBL/GenBank/DDBJ whole genome shotgun (WGS) entry which is preliminary data.</text>
</comment>
<reference evidence="2" key="1">
    <citation type="submission" date="2019-07" db="EMBL/GenBank/DDBJ databases">
        <title>Genomic Encyclopedia of Type Strains, Phase IV (KMG-IV): sequencing the most valuable type-strain genomes for metagenomic binning, comparative biology and taxonomic classification.</title>
        <authorList>
            <person name="Goeker M."/>
        </authorList>
    </citation>
    <scope>NUCLEOTIDE SEQUENCE</scope>
    <source>
        <strain evidence="2">DSM 44596</strain>
    </source>
</reference>
<keyword evidence="1" id="KW-0812">Transmembrane</keyword>
<evidence type="ECO:0000313" key="2">
    <source>
        <dbReference type="EMBL" id="TYQ08070.1"/>
    </source>
</evidence>
<feature type="transmembrane region" description="Helical" evidence="1">
    <location>
        <begin position="32"/>
        <end position="51"/>
    </location>
</feature>
<keyword evidence="1" id="KW-1133">Transmembrane helix</keyword>
<keyword evidence="1" id="KW-0472">Membrane</keyword>
<dbReference type="AlphaFoldDB" id="A0A652YX56"/>
<proteinExistence type="predicted"/>
<gene>
    <name evidence="2" type="ORF">FNL38_101437</name>
</gene>
<sequence>MTTVEDRRDEFKKNITDLKLDKGQSGGDAKTLFGGLILMVVGVVGAFVLYISSLTESDLRNIASYQILAIAFLALTVIGAAMFIAASVAKVLRLWLVRQLLEGQAQTDQIAQALNTRI</sequence>
<organism evidence="2">
    <name type="scientific">Nocardia globerula</name>
    <dbReference type="NCBI Taxonomy" id="1818"/>
    <lineage>
        <taxon>Bacteria</taxon>
        <taxon>Bacillati</taxon>
        <taxon>Actinomycetota</taxon>
        <taxon>Actinomycetes</taxon>
        <taxon>Mycobacteriales</taxon>
        <taxon>Nocardiaceae</taxon>
        <taxon>Nocardia</taxon>
    </lineage>
</organism>
<feature type="transmembrane region" description="Helical" evidence="1">
    <location>
        <begin position="63"/>
        <end position="89"/>
    </location>
</feature>
<evidence type="ECO:0000256" key="1">
    <source>
        <dbReference type="SAM" id="Phobius"/>
    </source>
</evidence>
<name>A0A652YX56_NOCGL</name>
<accession>A0A652YX56</accession>